<sequence>MDGTWVLILLVLVMLVGSYVAGSIPLNVTMSEHLLIFSCAAPLLALLTYFGIGDQNKQTLSDFNATVCRDHKLREQLEILPTKTLKRA</sequence>
<dbReference type="PANTHER" id="PTHR16133">
    <property type="entry name" value="SOLUTE CARRIER FAMILY 39 ZINC TRANSPORTER , MEMBER 9-RELATED"/>
    <property type="match status" value="1"/>
</dbReference>
<keyword evidence="2" id="KW-0472">Membrane</keyword>
<dbReference type="Proteomes" id="UP000037510">
    <property type="component" value="Unassembled WGS sequence"/>
</dbReference>
<dbReference type="EMBL" id="JTDY01004083">
    <property type="protein sequence ID" value="KOB68626.1"/>
    <property type="molecule type" value="Genomic_DNA"/>
</dbReference>
<dbReference type="AlphaFoldDB" id="A0A0L7KZY3"/>
<evidence type="ECO:0000313" key="4">
    <source>
        <dbReference type="EMBL" id="KOB68626.1"/>
    </source>
</evidence>
<keyword evidence="5" id="KW-1185">Reference proteome</keyword>
<evidence type="ECO:0000256" key="2">
    <source>
        <dbReference type="SAM" id="Phobius"/>
    </source>
</evidence>
<keyword evidence="2" id="KW-0812">Transmembrane</keyword>
<feature type="signal peptide" evidence="3">
    <location>
        <begin position="1"/>
        <end position="21"/>
    </location>
</feature>
<reference evidence="4 5" key="1">
    <citation type="journal article" date="2015" name="Genome Biol. Evol.">
        <title>The genome of winter moth (Operophtera brumata) provides a genomic perspective on sexual dimorphism and phenology.</title>
        <authorList>
            <person name="Derks M.F."/>
            <person name="Smit S."/>
            <person name="Salis L."/>
            <person name="Schijlen E."/>
            <person name="Bossers A."/>
            <person name="Mateman C."/>
            <person name="Pijl A.S."/>
            <person name="de Ridder D."/>
            <person name="Groenen M.A."/>
            <person name="Visser M.E."/>
            <person name="Megens H.J."/>
        </authorList>
    </citation>
    <scope>NUCLEOTIDE SEQUENCE [LARGE SCALE GENOMIC DNA]</scope>
    <source>
        <strain evidence="4">WM2013NL</strain>
        <tissue evidence="4">Head and thorax</tissue>
    </source>
</reference>
<dbReference type="InterPro" id="IPR045891">
    <property type="entry name" value="ZIP9"/>
</dbReference>
<dbReference type="GO" id="GO:0006829">
    <property type="term" value="P:zinc ion transport"/>
    <property type="evidence" value="ECO:0007669"/>
    <property type="project" value="InterPro"/>
</dbReference>
<name>A0A0L7KZY3_OPEBR</name>
<gene>
    <name evidence="4" type="ORF">OBRU01_16995</name>
</gene>
<organism evidence="4 5">
    <name type="scientific">Operophtera brumata</name>
    <name type="common">Winter moth</name>
    <name type="synonym">Phalaena brumata</name>
    <dbReference type="NCBI Taxonomy" id="104452"/>
    <lineage>
        <taxon>Eukaryota</taxon>
        <taxon>Metazoa</taxon>
        <taxon>Ecdysozoa</taxon>
        <taxon>Arthropoda</taxon>
        <taxon>Hexapoda</taxon>
        <taxon>Insecta</taxon>
        <taxon>Pterygota</taxon>
        <taxon>Neoptera</taxon>
        <taxon>Endopterygota</taxon>
        <taxon>Lepidoptera</taxon>
        <taxon>Glossata</taxon>
        <taxon>Ditrysia</taxon>
        <taxon>Geometroidea</taxon>
        <taxon>Geometridae</taxon>
        <taxon>Larentiinae</taxon>
        <taxon>Operophtera</taxon>
    </lineage>
</organism>
<evidence type="ECO:0000256" key="1">
    <source>
        <dbReference type="ARBA" id="ARBA00004127"/>
    </source>
</evidence>
<proteinExistence type="predicted"/>
<evidence type="ECO:0000256" key="3">
    <source>
        <dbReference type="SAM" id="SignalP"/>
    </source>
</evidence>
<accession>A0A0L7KZY3</accession>
<dbReference type="GO" id="GO:0012505">
    <property type="term" value="C:endomembrane system"/>
    <property type="evidence" value="ECO:0007669"/>
    <property type="project" value="UniProtKB-SubCell"/>
</dbReference>
<comment type="caution">
    <text evidence="4">The sequence shown here is derived from an EMBL/GenBank/DDBJ whole genome shotgun (WGS) entry which is preliminary data.</text>
</comment>
<dbReference type="PANTHER" id="PTHR16133:SF0">
    <property type="entry name" value="ZINC_IRON REGULATED TRANSPORTER-RELATED PROTEIN 102B, ISOFORM E"/>
    <property type="match status" value="1"/>
</dbReference>
<evidence type="ECO:0000313" key="5">
    <source>
        <dbReference type="Proteomes" id="UP000037510"/>
    </source>
</evidence>
<keyword evidence="2" id="KW-1133">Transmembrane helix</keyword>
<protein>
    <submittedName>
        <fullName evidence="4">Slc39a9-prov protein</fullName>
    </submittedName>
</protein>
<keyword evidence="3" id="KW-0732">Signal</keyword>
<comment type="subcellular location">
    <subcellularLocation>
        <location evidence="1">Endomembrane system</location>
        <topology evidence="1">Multi-pass membrane protein</topology>
    </subcellularLocation>
</comment>
<feature type="transmembrane region" description="Helical" evidence="2">
    <location>
        <begin position="33"/>
        <end position="52"/>
    </location>
</feature>
<feature type="chain" id="PRO_5005572915" evidence="3">
    <location>
        <begin position="22"/>
        <end position="88"/>
    </location>
</feature>
<dbReference type="GO" id="GO:0046873">
    <property type="term" value="F:metal ion transmembrane transporter activity"/>
    <property type="evidence" value="ECO:0007669"/>
    <property type="project" value="InterPro"/>
</dbReference>